<dbReference type="InterPro" id="IPR050039">
    <property type="entry name" value="MAB_1171c-like"/>
</dbReference>
<evidence type="ECO:0000313" key="3">
    <source>
        <dbReference type="EMBL" id="RJQ84660.1"/>
    </source>
</evidence>
<proteinExistence type="predicted"/>
<reference evidence="3 4" key="1">
    <citation type="submission" date="2018-09" db="EMBL/GenBank/DDBJ databases">
        <title>YIM PH 21725 draft genome.</title>
        <authorList>
            <person name="Miao C."/>
        </authorList>
    </citation>
    <scope>NUCLEOTIDE SEQUENCE [LARGE SCALE GENOMIC DNA]</scope>
    <source>
        <strain evidence="4">YIM PH21725</strain>
    </source>
</reference>
<dbReference type="NCBIfam" id="NF042915">
    <property type="entry name" value="MAB_1171c_fam"/>
    <property type="match status" value="1"/>
</dbReference>
<name>A0A419I3E8_9PSEU</name>
<keyword evidence="4" id="KW-1185">Reference proteome</keyword>
<feature type="transmembrane region" description="Helical" evidence="1">
    <location>
        <begin position="91"/>
        <end position="115"/>
    </location>
</feature>
<comment type="caution">
    <text evidence="3">The sequence shown here is derived from an EMBL/GenBank/DDBJ whole genome shotgun (WGS) entry which is preliminary data.</text>
</comment>
<feature type="transmembrane region" description="Helical" evidence="1">
    <location>
        <begin position="156"/>
        <end position="179"/>
    </location>
</feature>
<dbReference type="Proteomes" id="UP000285112">
    <property type="component" value="Unassembled WGS sequence"/>
</dbReference>
<evidence type="ECO:0000256" key="1">
    <source>
        <dbReference type="SAM" id="Phobius"/>
    </source>
</evidence>
<organism evidence="3 4">
    <name type="scientific">Amycolatopsis panacis</name>
    <dbReference type="NCBI Taxonomy" id="2340917"/>
    <lineage>
        <taxon>Bacteria</taxon>
        <taxon>Bacillati</taxon>
        <taxon>Actinomycetota</taxon>
        <taxon>Actinomycetes</taxon>
        <taxon>Pseudonocardiales</taxon>
        <taxon>Pseudonocardiaceae</taxon>
        <taxon>Amycolatopsis</taxon>
    </lineage>
</organism>
<evidence type="ECO:0000259" key="2">
    <source>
        <dbReference type="Pfam" id="PF20182"/>
    </source>
</evidence>
<keyword evidence="1" id="KW-0812">Transmembrane</keyword>
<feature type="domain" description="DUF6545" evidence="2">
    <location>
        <begin position="190"/>
        <end position="317"/>
    </location>
</feature>
<accession>A0A419I3E8</accession>
<dbReference type="Pfam" id="PF20182">
    <property type="entry name" value="DUF6545"/>
    <property type="match status" value="1"/>
</dbReference>
<feature type="transmembrane region" description="Helical" evidence="1">
    <location>
        <begin position="57"/>
        <end position="76"/>
    </location>
</feature>
<feature type="transmembrane region" description="Helical" evidence="1">
    <location>
        <begin position="127"/>
        <end position="144"/>
    </location>
</feature>
<dbReference type="EMBL" id="QZFV01000085">
    <property type="protein sequence ID" value="RJQ84660.1"/>
    <property type="molecule type" value="Genomic_DNA"/>
</dbReference>
<evidence type="ECO:0000313" key="4">
    <source>
        <dbReference type="Proteomes" id="UP000285112"/>
    </source>
</evidence>
<dbReference type="AlphaFoldDB" id="A0A419I3E8"/>
<keyword evidence="1" id="KW-1133">Transmembrane helix</keyword>
<dbReference type="InterPro" id="IPR046675">
    <property type="entry name" value="DUF6545"/>
</dbReference>
<sequence length="338" mass="37819">MALITVAMTLHMPEVLTAAGRWLDPFALYLASHLITVVDGTALVCVVLMAASKRRGVLLWCATAFVVSGSMVWIFATTQMPRPEDSALPTIYWGIFSVYHFTAMLCCVYVCWRYAFQARDWTLRGGLLALGAGLTIVCLMWVVLMDSLLTGNTQWIGYFTGLELVEVLFVAAGAILPVFNSVVRAVGNLWVYRQIAPLWRDLVESVPHVALGATQSRLGGYPVELRLYRRIIETRDAILTLREYVTLETLEHLRAYLAKHRIDPPDREPTFTACWIEIARRAKATGERPQPHAQDITRLGGDDVRSETAFLLDVARVRATPLIQGLRNQPDLPGYSRT</sequence>
<feature type="transmembrane region" description="Helical" evidence="1">
    <location>
        <begin position="28"/>
        <end position="50"/>
    </location>
</feature>
<protein>
    <recommendedName>
        <fullName evidence="2">DUF6545 domain-containing protein</fullName>
    </recommendedName>
</protein>
<gene>
    <name evidence="3" type="ORF">D5S19_16205</name>
</gene>
<keyword evidence="1" id="KW-0472">Membrane</keyword>